<reference evidence="2" key="3">
    <citation type="submission" date="2025-08" db="UniProtKB">
        <authorList>
            <consortium name="RefSeq"/>
        </authorList>
    </citation>
    <scope>IDENTIFICATION</scope>
    <source>
        <strain evidence="2">NI907</strain>
    </source>
</reference>
<reference evidence="1 2" key="1">
    <citation type="journal article" date="2019" name="Mol. Biol. Evol.">
        <title>Blast fungal genomes show frequent chromosomal changes, gene gains and losses, and effector gene turnover.</title>
        <authorList>
            <person name="Gomez Luciano L.B."/>
            <person name="Jason Tsai I."/>
            <person name="Chuma I."/>
            <person name="Tosa Y."/>
            <person name="Chen Y.H."/>
            <person name="Li J.Y."/>
            <person name="Li M.Y."/>
            <person name="Jade Lu M.Y."/>
            <person name="Nakayashiki H."/>
            <person name="Li W.H."/>
        </authorList>
    </citation>
    <scope>NUCLEOTIDE SEQUENCE [LARGE SCALE GENOMIC DNA]</scope>
    <source>
        <strain evidence="1 2">NI907</strain>
    </source>
</reference>
<evidence type="ECO:0000313" key="1">
    <source>
        <dbReference type="Proteomes" id="UP000515153"/>
    </source>
</evidence>
<protein>
    <submittedName>
        <fullName evidence="2">Uncharacterized protein</fullName>
    </submittedName>
</protein>
<dbReference type="Proteomes" id="UP000515153">
    <property type="component" value="Chromosome I"/>
</dbReference>
<reference evidence="2" key="2">
    <citation type="submission" date="2019-10" db="EMBL/GenBank/DDBJ databases">
        <authorList>
            <consortium name="NCBI Genome Project"/>
        </authorList>
    </citation>
    <scope>NUCLEOTIDE SEQUENCE</scope>
    <source>
        <strain evidence="2">NI907</strain>
    </source>
</reference>
<dbReference type="KEGG" id="pgri:PgNI_05723"/>
<feature type="non-terminal residue" evidence="2">
    <location>
        <position position="1"/>
    </location>
</feature>
<evidence type="ECO:0000313" key="2">
    <source>
        <dbReference type="RefSeq" id="XP_030983072.1"/>
    </source>
</evidence>
<name>A0A6P8B792_PYRGI</name>
<proteinExistence type="predicted"/>
<dbReference type="RefSeq" id="XP_030983072.1">
    <property type="nucleotide sequence ID" value="XM_031125754.1"/>
</dbReference>
<organism evidence="1 2">
    <name type="scientific">Pyricularia grisea</name>
    <name type="common">Crabgrass-specific blast fungus</name>
    <name type="synonym">Magnaporthe grisea</name>
    <dbReference type="NCBI Taxonomy" id="148305"/>
    <lineage>
        <taxon>Eukaryota</taxon>
        <taxon>Fungi</taxon>
        <taxon>Dikarya</taxon>
        <taxon>Ascomycota</taxon>
        <taxon>Pezizomycotina</taxon>
        <taxon>Sordariomycetes</taxon>
        <taxon>Sordariomycetidae</taxon>
        <taxon>Magnaporthales</taxon>
        <taxon>Pyriculariaceae</taxon>
        <taxon>Pyricularia</taxon>
    </lineage>
</organism>
<dbReference type="GeneID" id="41960663"/>
<accession>A0A6P8B792</accession>
<keyword evidence="1" id="KW-1185">Reference proteome</keyword>
<sequence>EGKAPNTTAQSHNTTESGRLACTWRLTLGFHLGVRCFANKFQAPAVFPAEQHLQWMRSLTTYSDHPLTDHMCSGRLVVSPEK</sequence>
<gene>
    <name evidence="2" type="ORF">PgNI_05723</name>
</gene>
<dbReference type="AlphaFoldDB" id="A0A6P8B792"/>